<gene>
    <name evidence="3" type="ORF">K7472_14180</name>
</gene>
<feature type="domain" description="UspA" evidence="2">
    <location>
        <begin position="8"/>
        <end position="142"/>
    </location>
</feature>
<dbReference type="InterPro" id="IPR006016">
    <property type="entry name" value="UspA"/>
</dbReference>
<dbReference type="InterPro" id="IPR006015">
    <property type="entry name" value="Universal_stress_UspA"/>
</dbReference>
<accession>A0ABS7QS29</accession>
<feature type="domain" description="UspA" evidence="2">
    <location>
        <begin position="153"/>
        <end position="293"/>
    </location>
</feature>
<comment type="similarity">
    <text evidence="1">Belongs to the universal stress protein A family.</text>
</comment>
<evidence type="ECO:0000256" key="1">
    <source>
        <dbReference type="ARBA" id="ARBA00008791"/>
    </source>
</evidence>
<dbReference type="PANTHER" id="PTHR46553:SF3">
    <property type="entry name" value="ADENINE NUCLEOTIDE ALPHA HYDROLASES-LIKE SUPERFAMILY PROTEIN"/>
    <property type="match status" value="1"/>
</dbReference>
<proteinExistence type="inferred from homology"/>
<protein>
    <submittedName>
        <fullName evidence="3">Universal stress protein</fullName>
    </submittedName>
</protein>
<dbReference type="PRINTS" id="PR01438">
    <property type="entry name" value="UNVRSLSTRESS"/>
</dbReference>
<reference evidence="3 4" key="1">
    <citation type="submission" date="2021-08" db="EMBL/GenBank/DDBJ databases">
        <title>Streptomyces sp. PTM05 isolated from lichen.</title>
        <authorList>
            <person name="Somphong A."/>
            <person name="Phongsopitanun W."/>
            <person name="Tanasupawat S."/>
        </authorList>
    </citation>
    <scope>NUCLEOTIDE SEQUENCE [LARGE SCALE GENOMIC DNA]</scope>
    <source>
        <strain evidence="3 4">Ptm05</strain>
    </source>
</reference>
<organism evidence="3 4">
    <name type="scientific">Streptantibioticus parmotrematis</name>
    <dbReference type="NCBI Taxonomy" id="2873249"/>
    <lineage>
        <taxon>Bacteria</taxon>
        <taxon>Bacillati</taxon>
        <taxon>Actinomycetota</taxon>
        <taxon>Actinomycetes</taxon>
        <taxon>Kitasatosporales</taxon>
        <taxon>Streptomycetaceae</taxon>
        <taxon>Streptantibioticus</taxon>
    </lineage>
</organism>
<dbReference type="Pfam" id="PF00582">
    <property type="entry name" value="Usp"/>
    <property type="match status" value="2"/>
</dbReference>
<evidence type="ECO:0000313" key="3">
    <source>
        <dbReference type="EMBL" id="MBY8885997.1"/>
    </source>
</evidence>
<comment type="caution">
    <text evidence="3">The sequence shown here is derived from an EMBL/GenBank/DDBJ whole genome shotgun (WGS) entry which is preliminary data.</text>
</comment>
<dbReference type="Gene3D" id="3.40.50.620">
    <property type="entry name" value="HUPs"/>
    <property type="match status" value="2"/>
</dbReference>
<sequence length="296" mass="30670">MMTAQLPLVVGVDGSDTASQAVDWAADEAARHSVPLLCLHGSLWERYEGALPDLGTDRPAEQVAAEDIVASAAARASALRPEVKVTTRVVAADPAEALLAECRHCFGIVVGSRGRGGLAGMLLGSVGLTVAARATCPVVVVRGTAAGRRGERDRVVLGAGDQDEVAVAAAFAFREAVVRRCALDAVHAWRRTDGAERNAADGVGTRTVTPTGPAPGDRLLDDALRDFAEEEADLVVNRETVEGPARKALLAAAACADLLVLGARRRAGHVGLQLGPVNHALLHHSPCPVAVVPQPD</sequence>
<dbReference type="SUPFAM" id="SSF52402">
    <property type="entry name" value="Adenine nucleotide alpha hydrolases-like"/>
    <property type="match status" value="2"/>
</dbReference>
<dbReference type="EMBL" id="JAINVZ010000008">
    <property type="protein sequence ID" value="MBY8885997.1"/>
    <property type="molecule type" value="Genomic_DNA"/>
</dbReference>
<name>A0ABS7QS29_9ACTN</name>
<evidence type="ECO:0000259" key="2">
    <source>
        <dbReference type="Pfam" id="PF00582"/>
    </source>
</evidence>
<dbReference type="RefSeq" id="WP_222978035.1">
    <property type="nucleotide sequence ID" value="NZ_JAINVZ010000008.1"/>
</dbReference>
<dbReference type="PANTHER" id="PTHR46553">
    <property type="entry name" value="ADENINE NUCLEOTIDE ALPHA HYDROLASES-LIKE SUPERFAMILY PROTEIN"/>
    <property type="match status" value="1"/>
</dbReference>
<dbReference type="InterPro" id="IPR014729">
    <property type="entry name" value="Rossmann-like_a/b/a_fold"/>
</dbReference>
<dbReference type="Proteomes" id="UP001198565">
    <property type="component" value="Unassembled WGS sequence"/>
</dbReference>
<evidence type="ECO:0000313" key="4">
    <source>
        <dbReference type="Proteomes" id="UP001198565"/>
    </source>
</evidence>
<keyword evidence="4" id="KW-1185">Reference proteome</keyword>